<organism evidence="2 3">
    <name type="scientific">Mycolicibacterium chlorophenolicum</name>
    <dbReference type="NCBI Taxonomy" id="37916"/>
    <lineage>
        <taxon>Bacteria</taxon>
        <taxon>Bacillati</taxon>
        <taxon>Actinomycetota</taxon>
        <taxon>Actinomycetes</taxon>
        <taxon>Mycobacteriales</taxon>
        <taxon>Mycobacteriaceae</taxon>
        <taxon>Mycolicibacterium</taxon>
    </lineage>
</organism>
<evidence type="ECO:0000259" key="1">
    <source>
        <dbReference type="Pfam" id="PF06527"/>
    </source>
</evidence>
<gene>
    <name evidence="2" type="ORF">MCHLDSM_01664</name>
</gene>
<dbReference type="Pfam" id="PF06527">
    <property type="entry name" value="TniQ"/>
    <property type="match status" value="1"/>
</dbReference>
<comment type="caution">
    <text evidence="2">The sequence shown here is derived from an EMBL/GenBank/DDBJ whole genome shotgun (WGS) entry which is preliminary data.</text>
</comment>
<dbReference type="EMBL" id="JYNL01000015">
    <property type="protein sequence ID" value="KMO80700.1"/>
    <property type="molecule type" value="Genomic_DNA"/>
</dbReference>
<dbReference type="AlphaFoldDB" id="A0A0J6WBV1"/>
<dbReference type="Proteomes" id="UP000036513">
    <property type="component" value="Unassembled WGS sequence"/>
</dbReference>
<evidence type="ECO:0000313" key="2">
    <source>
        <dbReference type="EMBL" id="KMO80700.1"/>
    </source>
</evidence>
<name>A0A0J6WBV1_9MYCO</name>
<accession>A0A0J6WBV1</accession>
<feature type="domain" description="TniQ" evidence="1">
    <location>
        <begin position="8"/>
        <end position="143"/>
    </location>
</feature>
<protein>
    <recommendedName>
        <fullName evidence="1">TniQ domain-containing protein</fullName>
    </recommendedName>
</protein>
<dbReference type="InterPro" id="IPR009492">
    <property type="entry name" value="TniQ"/>
</dbReference>
<sequence length="849" mass="92874">MTTVRALPLTTAPAAGEALDSWLHAIAVRHNTSLNALYHHMGLDTVADLRTRVTAATVSEDDAQRIAAATGLTPTQVHAMTLAHYLANVSWAQEATADLTATTPRHHGGWRFCPHCLGASGGTWLLQWRLMWSFACLQHRCLLAEHCPRCGRRQRAPQPLNAAPPRPVHCAHPSPTAAGRNRLRCDADLADTPVTMLEADHPTLLAQQVLLDLVAAENGQFGLYAQHPMPVRDVLADIRILGRGILSATAGRYLEDLLPAELAAQYRHQRQAANAQMSSSVLTCAAAITAAVTVLSRPDFGSAAAPLAALPEEVSRYVLHQWTYLDLPAGPSASPVLQALHFTALGDRLSPAAQLQCRLGSAFPRLHATDTQRQQQLVRALPTALWTGWALRLSPPALAHSSSRVALAAAVLLVGSDLDIAEATAHLGGELARLNAIYLLWRLKESPHWPAIRDALAALSDYLSEESAPIDYARRRRLDYRGLLAQDEWDRICGSLSHQRCSAAHPRSYLQHQLRGTTKPRTGLDGPDTELREFPGRLTPQLSRALHRHATRFLATQGIQDEPVVWEPPTNIVAGLSLPGVELGDIEIAELHRLIRVDRRTIAATSQQLGVSGDLIRYALEQHPAPALPPRPRAPRIGARRPGRVYQQAAEALPRERLVALYSQEQRSLADIAALTGFSKRTLSRLMHDYTIPLRPSGPRPTEPVDPDWLYTEYIVRQRSCADLARELQIRCGAVAAQAATLGMPVRTVARHTDAELRDNPKIPAILIPALVGHGGWERLQRFAVITQFTTLTDAGKHLGRGVAVTGHHIARLEKDFRARLLTQKPLRCTDFGKDVLAAVHRLAELGGP</sequence>
<keyword evidence="3" id="KW-1185">Reference proteome</keyword>
<dbReference type="PATRIC" id="fig|37916.4.peg.1563"/>
<proteinExistence type="predicted"/>
<dbReference type="STRING" id="37916.MCHLDSM_01664"/>
<dbReference type="RefSeq" id="WP_011767801.1">
    <property type="nucleotide sequence ID" value="NZ_JYNL01000015.1"/>
</dbReference>
<evidence type="ECO:0000313" key="3">
    <source>
        <dbReference type="Proteomes" id="UP000036513"/>
    </source>
</evidence>
<reference evidence="2 3" key="1">
    <citation type="journal article" date="2015" name="Genome Biol. Evol.">
        <title>Characterization of Three Mycobacterium spp. with Potential Use in Bioremediation by Genome Sequencing and Comparative Genomics.</title>
        <authorList>
            <person name="Das S."/>
            <person name="Pettersson B.M."/>
            <person name="Behra P.R."/>
            <person name="Ramesh M."/>
            <person name="Dasgupta S."/>
            <person name="Bhattacharya A."/>
            <person name="Kirsebom L.A."/>
        </authorList>
    </citation>
    <scope>NUCLEOTIDE SEQUENCE [LARGE SCALE GENOMIC DNA]</scope>
    <source>
        <strain evidence="2 3">DSM 43826</strain>
    </source>
</reference>